<dbReference type="Pfam" id="PF06251">
    <property type="entry name" value="Caps_syn_GfcC_C"/>
    <property type="match status" value="1"/>
</dbReference>
<dbReference type="Pfam" id="PF20616">
    <property type="entry name" value="Caps_syn_GfcC_N"/>
    <property type="match status" value="1"/>
</dbReference>
<protein>
    <submittedName>
        <fullName evidence="4">Uncharacterized protein</fullName>
    </submittedName>
</protein>
<dbReference type="OrthoDB" id="5592890at2"/>
<proteinExistence type="predicted"/>
<dbReference type="Gene3D" id="3.10.20.700">
    <property type="match status" value="1"/>
</dbReference>
<dbReference type="Proteomes" id="UP000192769">
    <property type="component" value="Unassembled WGS sequence"/>
</dbReference>
<feature type="signal peptide" evidence="1">
    <location>
        <begin position="1"/>
        <end position="21"/>
    </location>
</feature>
<organism evidence="4 5">
    <name type="scientific">Pantoea latae</name>
    <dbReference type="NCBI Taxonomy" id="1964541"/>
    <lineage>
        <taxon>Bacteria</taxon>
        <taxon>Pseudomonadati</taxon>
        <taxon>Pseudomonadota</taxon>
        <taxon>Gammaproteobacteria</taxon>
        <taxon>Enterobacterales</taxon>
        <taxon>Erwiniaceae</taxon>
        <taxon>Pantoea</taxon>
    </lineage>
</organism>
<keyword evidence="1" id="KW-0732">Signal</keyword>
<dbReference type="EMBL" id="MWUE01000024">
    <property type="protein sequence ID" value="OQP31936.1"/>
    <property type="molecule type" value="Genomic_DNA"/>
</dbReference>
<comment type="caution">
    <text evidence="4">The sequence shown here is derived from an EMBL/GenBank/DDBJ whole genome shotgun (WGS) entry which is preliminary data.</text>
</comment>
<evidence type="ECO:0000313" key="4">
    <source>
        <dbReference type="EMBL" id="OQP31936.1"/>
    </source>
</evidence>
<evidence type="ECO:0000313" key="5">
    <source>
        <dbReference type="Proteomes" id="UP000192769"/>
    </source>
</evidence>
<dbReference type="Gene3D" id="3.10.560.10">
    <property type="entry name" value="Outer membrane lipoprotein wza domain like"/>
    <property type="match status" value="1"/>
</dbReference>
<sequence length="245" mass="26444">MKTTLSLLAGLMLAGSSAAWAAGQVTVHAAQGSATLDNVQNLAQLTTQPALLDTVWWPGAVIAARNASPAAQQQQQKTLADLRAWQAQSSGDRATAIGEVLRQLSAVRVAGRQFVSLDPDAIRLHPEANRRLEGRYDLWLTPPSDSVWLMGALSGAGKVSWQPGQTVRGYLAQHPRLSGAENSYATVIAPSGETQRVPVAYWNHRHVEVAPGSVIWLGFSAWSLPDAYDDLNQRMISVLTHRVPE</sequence>
<feature type="domain" description="Capsule biosynthesis GfcC-like N-terminal" evidence="3">
    <location>
        <begin position="25"/>
        <end position="142"/>
    </location>
</feature>
<dbReference type="AlphaFoldDB" id="A0A1V9DDS1"/>
<dbReference type="InterPro" id="IPR046459">
    <property type="entry name" value="Caps_syn_GfcC_N"/>
</dbReference>
<dbReference type="InterPro" id="IPR010425">
    <property type="entry name" value="Caps_synth_GfcC-like_C"/>
</dbReference>
<dbReference type="RefSeq" id="WP_081140624.1">
    <property type="nucleotide sequence ID" value="NZ_MWUE01000024.1"/>
</dbReference>
<accession>A0A1V9DDS1</accession>
<feature type="chain" id="PRO_5012415722" evidence="1">
    <location>
        <begin position="22"/>
        <end position="245"/>
    </location>
</feature>
<keyword evidence="5" id="KW-1185">Reference proteome</keyword>
<reference evidence="4 5" key="1">
    <citation type="submission" date="2017-02" db="EMBL/GenBank/DDBJ databases">
        <title>Whole genome shotgun sequence of Pantoea agglomerans strain AS1 isolated from a cycad, Zamia floridana in Central Florida, USA.</title>
        <authorList>
            <person name="Lata P."/>
            <person name="Govindarajan S."/>
            <person name="Qi F."/>
            <person name="Li J.-L."/>
            <person name="Maurya S.K."/>
            <person name="Sahoo M.K."/>
        </authorList>
    </citation>
    <scope>NUCLEOTIDE SEQUENCE [LARGE SCALE GENOMIC DNA]</scope>
    <source>
        <strain evidence="4 5">AS1</strain>
    </source>
</reference>
<dbReference type="Gene3D" id="6.10.250.2280">
    <property type="match status" value="1"/>
</dbReference>
<evidence type="ECO:0000259" key="2">
    <source>
        <dbReference type="Pfam" id="PF06251"/>
    </source>
</evidence>
<evidence type="ECO:0000259" key="3">
    <source>
        <dbReference type="Pfam" id="PF20616"/>
    </source>
</evidence>
<feature type="domain" description="Capsule biosynthesis GfcC-like C-terminal" evidence="2">
    <location>
        <begin position="156"/>
        <end position="244"/>
    </location>
</feature>
<evidence type="ECO:0000256" key="1">
    <source>
        <dbReference type="SAM" id="SignalP"/>
    </source>
</evidence>
<name>A0A1V9DDS1_9GAMM</name>
<gene>
    <name evidence="4" type="ORF">B2J69_15890</name>
</gene>